<sequence length="1423" mass="160327">MDTGNFVLANPSSESLWESYNHATDTILPSQTLEVGGVLSSRLTETNFSRGRFQLNFVANGNVELGTVNLPGVYVNEPYYSDGMKAGSKSTTYQLVFNRSAYIYISGNNNQNFALSQGELSSRLDFYHRATLNFDGTFIHYRRPKATMGNESWSALWSIPDNICVQSFVSAGSGACGYNRICRLNTDHRPDCECPRPFSRRDPNDDYRGCVPDFIQSCQDGQEPAESLYEFYVVTNIDWPTSDYELLQPYDDDKCKASCLHDCMLLLPFQEKSNSPSQNPVSSSPSRKNQDTVILLVSVFLGSSAFINFVLLGVICLGFVLIYNNKLTRNRKGESGLERNLRCFTYRELLHATNGFKEELGRGSFGIVYKGVVEMSSSSLIAVKKLDRIQDGDNEFKTEVNVIGQTHHKNLVRLLGFCDEGAHRMLVYEFMSNGNLAGFLFGEFKLSWDQRTQIAIGIARGLFYLHDECSNQIIHCDVKPQNILLDDNYNARISDFGLAKLLRMDQSETHTAIRGTKGYVAPEWFRNMSITVKADVYSFGVLLLEIICSRRNVDMEIGEDKAILTYWAYDCYLEGTIDALVEDDMDAISDQKKLRRFLMVAIWCIQEDPYLRPTMKKVLLMLEGIVEVTAPPSPSPFSTIRPFAQRNGNVTVGAVLTATDTATPWLSPSSDFAFGFQKIRDKDTFLLSIWYYKIPDQTIVWYANEGTAVPRDSRVELNAERGLVLSDPQGKELWNSESIVDVVANGFMNDTGNFVLVRADSTKLWESFKNPTDTILPAQVMETGGVLYSRQAEANFSKGRFQLRLLNDGNLVLNTRNVPSDMAYDAYYISGTYNASNSSNSGYQVIFNETGHMYILRRNGETFDLTRQVILSASENYYRATLNFDGVFAQYYYPKTGVQNWTEVWSEPDNICLNIGGDEGSGACGYNNVCRLGKSRRPICECPQGFSLLDPSDTYGSCKPVSTQTCDADEQTSVEDLYTLVNLTDTDWPTSDYEQLRPYSEEDCRKSCLQDCLCAAAFYKGDRCWTNKLPLSNGRKDRSVNGKAFLKFRKGDLPPQPPPKLQGSKKDQGSLILVGSLLLGSSVFVNFVFIAAACLGFFLIYNKKLIRPSPCTNVVGDNLRCFTYKELVEATNEFKEELGRGSFGIVYKGTVQLVSRNIVAVKRLGNVVQDGDKEFKTEVNVIAQTHHKNLVRLLGFCNEADQRLLVYEYMSNGSLAGFLFGDTKPSWDQRTHIALGIARGLSYLHEECSTPIIHCDIKPQNILLDDYYTARISDFGLAKLLMINQSRTNTAIRGTKGYVAPEWFRNTPVTVKVDVYSFGVLLLEITCCRRCVGDLEMAEEKAILTDWVWDCFREGRIDALVENDERALNDWEKFKRFVMVGIWCVQEDPSLRPAMKKIIQMLEGVVEVAVPPCPFPNFNSTYR</sequence>
<dbReference type="InterPro" id="IPR051343">
    <property type="entry name" value="G-type_lectin_kinases/EP1-like"/>
</dbReference>
<keyword evidence="4" id="KW-0245">EGF-like domain</keyword>
<dbReference type="InterPro" id="IPR017441">
    <property type="entry name" value="Protein_kinase_ATP_BS"/>
</dbReference>
<dbReference type="Gene3D" id="2.90.10.10">
    <property type="entry name" value="Bulb-type lectin domain"/>
    <property type="match status" value="2"/>
</dbReference>
<evidence type="ECO:0000256" key="13">
    <source>
        <dbReference type="ARBA" id="ARBA00023136"/>
    </source>
</evidence>
<evidence type="ECO:0000256" key="2">
    <source>
        <dbReference type="ARBA" id="ARBA00012513"/>
    </source>
</evidence>
<evidence type="ECO:0000256" key="10">
    <source>
        <dbReference type="ARBA" id="ARBA00022777"/>
    </source>
</evidence>
<evidence type="ECO:0000313" key="24">
    <source>
        <dbReference type="Proteomes" id="UP001187471"/>
    </source>
</evidence>
<evidence type="ECO:0000256" key="6">
    <source>
        <dbReference type="ARBA" id="ARBA00022692"/>
    </source>
</evidence>
<dbReference type="GO" id="GO:0004674">
    <property type="term" value="F:protein serine/threonine kinase activity"/>
    <property type="evidence" value="ECO:0007669"/>
    <property type="project" value="UniProtKB-KW"/>
</dbReference>
<feature type="domain" description="Bulb-type lectin" evidence="22">
    <location>
        <begin position="647"/>
        <end position="769"/>
    </location>
</feature>
<gene>
    <name evidence="23" type="ORF">RJ640_028925</name>
</gene>
<dbReference type="PROSITE" id="PS50927">
    <property type="entry name" value="BULB_LECTIN"/>
    <property type="match status" value="1"/>
</dbReference>
<feature type="binding site" evidence="19">
    <location>
        <position position="385"/>
    </location>
    <ligand>
        <name>ATP</name>
        <dbReference type="ChEBI" id="CHEBI:30616"/>
    </ligand>
</feature>
<dbReference type="Proteomes" id="UP001187471">
    <property type="component" value="Unassembled WGS sequence"/>
</dbReference>
<keyword evidence="11 19" id="KW-0067">ATP-binding</keyword>
<dbReference type="CDD" id="cd14066">
    <property type="entry name" value="STKc_IRAK"/>
    <property type="match status" value="2"/>
</dbReference>
<evidence type="ECO:0000256" key="19">
    <source>
        <dbReference type="PROSITE-ProRule" id="PRU10141"/>
    </source>
</evidence>
<feature type="transmembrane region" description="Helical" evidence="20">
    <location>
        <begin position="1071"/>
        <end position="1101"/>
    </location>
</feature>
<keyword evidence="16" id="KW-0325">Glycoprotein</keyword>
<evidence type="ECO:0000256" key="9">
    <source>
        <dbReference type="ARBA" id="ARBA00022741"/>
    </source>
</evidence>
<dbReference type="GO" id="GO:0030246">
    <property type="term" value="F:carbohydrate binding"/>
    <property type="evidence" value="ECO:0007669"/>
    <property type="project" value="UniProtKB-KW"/>
</dbReference>
<evidence type="ECO:0000256" key="16">
    <source>
        <dbReference type="ARBA" id="ARBA00023180"/>
    </source>
</evidence>
<accession>A0AA88QF64</accession>
<dbReference type="Pfam" id="PF00069">
    <property type="entry name" value="Pkinase"/>
    <property type="match status" value="2"/>
</dbReference>
<dbReference type="InterPro" id="IPR000719">
    <property type="entry name" value="Prot_kinase_dom"/>
</dbReference>
<dbReference type="FunFam" id="2.90.10.10:FF:000013">
    <property type="entry name" value="G-type lectin S-receptor-like serine/threonine-protein kinase LECRK1"/>
    <property type="match status" value="1"/>
</dbReference>
<evidence type="ECO:0000313" key="23">
    <source>
        <dbReference type="EMBL" id="KAK2968092.1"/>
    </source>
</evidence>
<feature type="domain" description="Protein kinase" evidence="21">
    <location>
        <begin position="354"/>
        <end position="626"/>
    </location>
</feature>
<evidence type="ECO:0000256" key="5">
    <source>
        <dbReference type="ARBA" id="ARBA00022679"/>
    </source>
</evidence>
<feature type="domain" description="Protein kinase" evidence="21">
    <location>
        <begin position="1132"/>
        <end position="1406"/>
    </location>
</feature>
<keyword evidence="3" id="KW-0723">Serine/threonine-protein kinase</keyword>
<dbReference type="EMBL" id="JAVXUO010002946">
    <property type="protein sequence ID" value="KAK2968092.1"/>
    <property type="molecule type" value="Genomic_DNA"/>
</dbReference>
<dbReference type="EC" id="2.7.11.1" evidence="2"/>
<keyword evidence="7" id="KW-0732">Signal</keyword>
<dbReference type="SUPFAM" id="SSF56112">
    <property type="entry name" value="Protein kinase-like (PK-like)"/>
    <property type="match status" value="2"/>
</dbReference>
<dbReference type="Gene3D" id="1.10.510.10">
    <property type="entry name" value="Transferase(Phosphotransferase) domain 1"/>
    <property type="match status" value="2"/>
</dbReference>
<keyword evidence="9 19" id="KW-0547">Nucleotide-binding</keyword>
<dbReference type="PANTHER" id="PTHR47976">
    <property type="entry name" value="G-TYPE LECTIN S-RECEPTOR-LIKE SERINE/THREONINE-PROTEIN KINASE SD2-5"/>
    <property type="match status" value="1"/>
</dbReference>
<evidence type="ECO:0000256" key="3">
    <source>
        <dbReference type="ARBA" id="ARBA00022527"/>
    </source>
</evidence>
<keyword evidence="6 20" id="KW-0812">Transmembrane</keyword>
<reference evidence="23" key="1">
    <citation type="submission" date="2022-12" db="EMBL/GenBank/DDBJ databases">
        <title>Draft genome assemblies for two species of Escallonia (Escalloniales).</title>
        <authorList>
            <person name="Chanderbali A."/>
            <person name="Dervinis C."/>
            <person name="Anghel I."/>
            <person name="Soltis D."/>
            <person name="Soltis P."/>
            <person name="Zapata F."/>
        </authorList>
    </citation>
    <scope>NUCLEOTIDE SEQUENCE</scope>
    <source>
        <strain evidence="23">UCBG92.1500</strain>
        <tissue evidence="23">Leaf</tissue>
    </source>
</reference>
<dbReference type="InterPro" id="IPR011009">
    <property type="entry name" value="Kinase-like_dom_sf"/>
</dbReference>
<dbReference type="InterPro" id="IPR001480">
    <property type="entry name" value="Bulb-type_lectin_dom"/>
</dbReference>
<dbReference type="InterPro" id="IPR000858">
    <property type="entry name" value="S_locus_glycoprot_dom"/>
</dbReference>
<dbReference type="Pfam" id="PF01453">
    <property type="entry name" value="B_lectin"/>
    <property type="match status" value="1"/>
</dbReference>
<evidence type="ECO:0000256" key="17">
    <source>
        <dbReference type="ARBA" id="ARBA00047899"/>
    </source>
</evidence>
<keyword evidence="5" id="KW-0808">Transferase</keyword>
<dbReference type="FunFam" id="3.30.200.20:FF:000059">
    <property type="entry name" value="S-receptor-like serine/threonine-protein kinase"/>
    <property type="match status" value="2"/>
</dbReference>
<evidence type="ECO:0000256" key="20">
    <source>
        <dbReference type="SAM" id="Phobius"/>
    </source>
</evidence>
<keyword evidence="8" id="KW-0430">Lectin</keyword>
<evidence type="ECO:0000256" key="18">
    <source>
        <dbReference type="ARBA" id="ARBA00048679"/>
    </source>
</evidence>
<dbReference type="SUPFAM" id="SSF51110">
    <property type="entry name" value="alpha-D-mannose-specific plant lectins"/>
    <property type="match status" value="2"/>
</dbReference>
<dbReference type="SMART" id="SM00108">
    <property type="entry name" value="B_lectin"/>
    <property type="match status" value="1"/>
</dbReference>
<protein>
    <recommendedName>
        <fullName evidence="2">non-specific serine/threonine protein kinase</fullName>
        <ecNumber evidence="2">2.7.11.1</ecNumber>
    </recommendedName>
</protein>
<dbReference type="GO" id="GO:0005524">
    <property type="term" value="F:ATP binding"/>
    <property type="evidence" value="ECO:0007669"/>
    <property type="project" value="UniProtKB-UniRule"/>
</dbReference>
<evidence type="ECO:0000259" key="21">
    <source>
        <dbReference type="PROSITE" id="PS50011"/>
    </source>
</evidence>
<dbReference type="Gene3D" id="3.30.200.20">
    <property type="entry name" value="Phosphorylase Kinase, domain 1"/>
    <property type="match status" value="2"/>
</dbReference>
<keyword evidence="15" id="KW-0675">Receptor</keyword>
<comment type="subcellular location">
    <subcellularLocation>
        <location evidence="1">Membrane</location>
        <topology evidence="1">Single-pass type I membrane protein</topology>
    </subcellularLocation>
</comment>
<comment type="catalytic activity">
    <reaction evidence="17">
        <text>L-threonyl-[protein] + ATP = O-phospho-L-threonyl-[protein] + ADP + H(+)</text>
        <dbReference type="Rhea" id="RHEA:46608"/>
        <dbReference type="Rhea" id="RHEA-COMP:11060"/>
        <dbReference type="Rhea" id="RHEA-COMP:11605"/>
        <dbReference type="ChEBI" id="CHEBI:15378"/>
        <dbReference type="ChEBI" id="CHEBI:30013"/>
        <dbReference type="ChEBI" id="CHEBI:30616"/>
        <dbReference type="ChEBI" id="CHEBI:61977"/>
        <dbReference type="ChEBI" id="CHEBI:456216"/>
        <dbReference type="EC" id="2.7.11.1"/>
    </reaction>
</comment>
<comment type="caution">
    <text evidence="23">The sequence shown here is derived from an EMBL/GenBank/DDBJ whole genome shotgun (WGS) entry which is preliminary data.</text>
</comment>
<keyword evidence="12 20" id="KW-1133">Transmembrane helix</keyword>
<evidence type="ECO:0000259" key="22">
    <source>
        <dbReference type="PROSITE" id="PS50927"/>
    </source>
</evidence>
<dbReference type="CDD" id="cd01098">
    <property type="entry name" value="PAN_AP_plant"/>
    <property type="match status" value="1"/>
</dbReference>
<evidence type="ECO:0000256" key="15">
    <source>
        <dbReference type="ARBA" id="ARBA00023170"/>
    </source>
</evidence>
<keyword evidence="13 20" id="KW-0472">Membrane</keyword>
<dbReference type="Pfam" id="PF00954">
    <property type="entry name" value="S_locus_glycop"/>
    <property type="match status" value="1"/>
</dbReference>
<dbReference type="PROSITE" id="PS00108">
    <property type="entry name" value="PROTEIN_KINASE_ST"/>
    <property type="match status" value="2"/>
</dbReference>
<dbReference type="PROSITE" id="PS00107">
    <property type="entry name" value="PROTEIN_KINASE_ATP"/>
    <property type="match status" value="2"/>
</dbReference>
<evidence type="ECO:0000256" key="14">
    <source>
        <dbReference type="ARBA" id="ARBA00023157"/>
    </source>
</evidence>
<keyword evidence="14" id="KW-1015">Disulfide bond</keyword>
<keyword evidence="24" id="KW-1185">Reference proteome</keyword>
<evidence type="ECO:0000256" key="1">
    <source>
        <dbReference type="ARBA" id="ARBA00004479"/>
    </source>
</evidence>
<evidence type="ECO:0000256" key="7">
    <source>
        <dbReference type="ARBA" id="ARBA00022729"/>
    </source>
</evidence>
<evidence type="ECO:0000256" key="8">
    <source>
        <dbReference type="ARBA" id="ARBA00022734"/>
    </source>
</evidence>
<proteinExistence type="predicted"/>
<feature type="binding site" evidence="19">
    <location>
        <position position="1162"/>
    </location>
    <ligand>
        <name>ATP</name>
        <dbReference type="ChEBI" id="CHEBI:30616"/>
    </ligand>
</feature>
<dbReference type="InterPro" id="IPR008271">
    <property type="entry name" value="Ser/Thr_kinase_AS"/>
</dbReference>
<dbReference type="SMART" id="SM00220">
    <property type="entry name" value="S_TKc"/>
    <property type="match status" value="2"/>
</dbReference>
<keyword evidence="10" id="KW-0418">Kinase</keyword>
<dbReference type="GO" id="GO:0016020">
    <property type="term" value="C:membrane"/>
    <property type="evidence" value="ECO:0007669"/>
    <property type="project" value="UniProtKB-SubCell"/>
</dbReference>
<organism evidence="23 24">
    <name type="scientific">Escallonia rubra</name>
    <dbReference type="NCBI Taxonomy" id="112253"/>
    <lineage>
        <taxon>Eukaryota</taxon>
        <taxon>Viridiplantae</taxon>
        <taxon>Streptophyta</taxon>
        <taxon>Embryophyta</taxon>
        <taxon>Tracheophyta</taxon>
        <taxon>Spermatophyta</taxon>
        <taxon>Magnoliopsida</taxon>
        <taxon>eudicotyledons</taxon>
        <taxon>Gunneridae</taxon>
        <taxon>Pentapetalae</taxon>
        <taxon>asterids</taxon>
        <taxon>campanulids</taxon>
        <taxon>Escalloniales</taxon>
        <taxon>Escalloniaceae</taxon>
        <taxon>Escallonia</taxon>
    </lineage>
</organism>
<evidence type="ECO:0000256" key="4">
    <source>
        <dbReference type="ARBA" id="ARBA00022536"/>
    </source>
</evidence>
<feature type="transmembrane region" description="Helical" evidence="20">
    <location>
        <begin position="293"/>
        <end position="323"/>
    </location>
</feature>
<dbReference type="InterPro" id="IPR036426">
    <property type="entry name" value="Bulb-type_lectin_dom_sf"/>
</dbReference>
<evidence type="ECO:0000256" key="12">
    <source>
        <dbReference type="ARBA" id="ARBA00022989"/>
    </source>
</evidence>
<dbReference type="PROSITE" id="PS50011">
    <property type="entry name" value="PROTEIN_KINASE_DOM"/>
    <property type="match status" value="2"/>
</dbReference>
<name>A0AA88QF64_9ASTE</name>
<evidence type="ECO:0000256" key="11">
    <source>
        <dbReference type="ARBA" id="ARBA00022840"/>
    </source>
</evidence>
<dbReference type="GO" id="GO:0048544">
    <property type="term" value="P:recognition of pollen"/>
    <property type="evidence" value="ECO:0007669"/>
    <property type="project" value="InterPro"/>
</dbReference>
<dbReference type="FunFam" id="1.10.510.10:FF:000237">
    <property type="entry name" value="G-type lectin S-receptor-like serine/threonine-protein kinase"/>
    <property type="match status" value="2"/>
</dbReference>
<dbReference type="PANTHER" id="PTHR47976:SF15">
    <property type="entry name" value="G-TYPE LECTIN S-RECEPTOR-LIKE SERINE_THREONINE-PROTEIN KINASE RLK1"/>
    <property type="match status" value="1"/>
</dbReference>
<comment type="catalytic activity">
    <reaction evidence="18">
        <text>L-seryl-[protein] + ATP = O-phospho-L-seryl-[protein] + ADP + H(+)</text>
        <dbReference type="Rhea" id="RHEA:17989"/>
        <dbReference type="Rhea" id="RHEA-COMP:9863"/>
        <dbReference type="Rhea" id="RHEA-COMP:11604"/>
        <dbReference type="ChEBI" id="CHEBI:15378"/>
        <dbReference type="ChEBI" id="CHEBI:29999"/>
        <dbReference type="ChEBI" id="CHEBI:30616"/>
        <dbReference type="ChEBI" id="CHEBI:83421"/>
        <dbReference type="ChEBI" id="CHEBI:456216"/>
        <dbReference type="EC" id="2.7.11.1"/>
    </reaction>
</comment>